<organism evidence="1 2">
    <name type="scientific">Stephania japonica</name>
    <dbReference type="NCBI Taxonomy" id="461633"/>
    <lineage>
        <taxon>Eukaryota</taxon>
        <taxon>Viridiplantae</taxon>
        <taxon>Streptophyta</taxon>
        <taxon>Embryophyta</taxon>
        <taxon>Tracheophyta</taxon>
        <taxon>Spermatophyta</taxon>
        <taxon>Magnoliopsida</taxon>
        <taxon>Ranunculales</taxon>
        <taxon>Menispermaceae</taxon>
        <taxon>Menispermoideae</taxon>
        <taxon>Cissampelideae</taxon>
        <taxon>Stephania</taxon>
    </lineage>
</organism>
<evidence type="ECO:0000313" key="1">
    <source>
        <dbReference type="EMBL" id="KAK9154954.1"/>
    </source>
</evidence>
<evidence type="ECO:0000313" key="2">
    <source>
        <dbReference type="Proteomes" id="UP001417504"/>
    </source>
</evidence>
<comment type="caution">
    <text evidence="1">The sequence shown here is derived from an EMBL/GenBank/DDBJ whole genome shotgun (WGS) entry which is preliminary data.</text>
</comment>
<protein>
    <submittedName>
        <fullName evidence="1">Uncharacterized protein</fullName>
    </submittedName>
</protein>
<gene>
    <name evidence="1" type="ORF">Sjap_002434</name>
</gene>
<sequence>MWLTGRKTYWMRSHIRIYNNKWKHRTVLRIRCVGWYIECFDLRVKASVGRINVVTPGAFELSSYL</sequence>
<dbReference type="AlphaFoldDB" id="A0AAP0KNN0"/>
<dbReference type="Proteomes" id="UP001417504">
    <property type="component" value="Unassembled WGS sequence"/>
</dbReference>
<name>A0AAP0KNN0_9MAGN</name>
<proteinExistence type="predicted"/>
<dbReference type="EMBL" id="JBBNAE010000001">
    <property type="protein sequence ID" value="KAK9154954.1"/>
    <property type="molecule type" value="Genomic_DNA"/>
</dbReference>
<reference evidence="1 2" key="1">
    <citation type="submission" date="2024-01" db="EMBL/GenBank/DDBJ databases">
        <title>Genome assemblies of Stephania.</title>
        <authorList>
            <person name="Yang L."/>
        </authorList>
    </citation>
    <scope>NUCLEOTIDE SEQUENCE [LARGE SCALE GENOMIC DNA]</scope>
    <source>
        <strain evidence="1">QJT</strain>
        <tissue evidence="1">Leaf</tissue>
    </source>
</reference>
<accession>A0AAP0KNN0</accession>
<keyword evidence="2" id="KW-1185">Reference proteome</keyword>